<evidence type="ECO:0000313" key="2">
    <source>
        <dbReference type="EMBL" id="MCF3945587.1"/>
    </source>
</evidence>
<dbReference type="RefSeq" id="WP_235702826.1">
    <property type="nucleotide sequence ID" value="NZ_JAKGBZ010000003.1"/>
</dbReference>
<evidence type="ECO:0000256" key="1">
    <source>
        <dbReference type="SAM" id="SignalP"/>
    </source>
</evidence>
<comment type="caution">
    <text evidence="2">The sequence shown here is derived from an EMBL/GenBank/DDBJ whole genome shotgun (WGS) entry which is preliminary data.</text>
</comment>
<protein>
    <recommendedName>
        <fullName evidence="4">Lipoprotein</fullName>
    </recommendedName>
</protein>
<proteinExistence type="predicted"/>
<dbReference type="Proteomes" id="UP001521209">
    <property type="component" value="Unassembled WGS sequence"/>
</dbReference>
<gene>
    <name evidence="2" type="ORF">L2A60_02665</name>
</gene>
<evidence type="ECO:0000313" key="3">
    <source>
        <dbReference type="Proteomes" id="UP001521209"/>
    </source>
</evidence>
<name>A0ABS9DSA9_9PROT</name>
<feature type="signal peptide" evidence="1">
    <location>
        <begin position="1"/>
        <end position="20"/>
    </location>
</feature>
<organism evidence="2 3">
    <name type="scientific">Acidiphilium iwatense</name>
    <dbReference type="NCBI Taxonomy" id="768198"/>
    <lineage>
        <taxon>Bacteria</taxon>
        <taxon>Pseudomonadati</taxon>
        <taxon>Pseudomonadota</taxon>
        <taxon>Alphaproteobacteria</taxon>
        <taxon>Acetobacterales</taxon>
        <taxon>Acidocellaceae</taxon>
        <taxon>Acidiphilium</taxon>
    </lineage>
</organism>
<reference evidence="2 3" key="1">
    <citation type="submission" date="2022-01" db="EMBL/GenBank/DDBJ databases">
        <authorList>
            <person name="Won M."/>
            <person name="Kim S.-J."/>
            <person name="Kwon S.-W."/>
        </authorList>
    </citation>
    <scope>NUCLEOTIDE SEQUENCE [LARGE SCALE GENOMIC DNA]</scope>
    <source>
        <strain evidence="2 3">KCTC 23505</strain>
    </source>
</reference>
<feature type="chain" id="PRO_5045799507" description="Lipoprotein" evidence="1">
    <location>
        <begin position="21"/>
        <end position="171"/>
    </location>
</feature>
<dbReference type="EMBL" id="JAKGBZ010000003">
    <property type="protein sequence ID" value="MCF3945587.1"/>
    <property type="molecule type" value="Genomic_DNA"/>
</dbReference>
<evidence type="ECO:0008006" key="4">
    <source>
        <dbReference type="Google" id="ProtNLM"/>
    </source>
</evidence>
<keyword evidence="3" id="KW-1185">Reference proteome</keyword>
<sequence length="171" mass="17994">MTRSARIAILLAPIGLAACAGSKAPTLYCPQVAVLQQASHLVRAKGDADDVAARVIDARITGVAGACAKTGKATERVTFRIGFAATNGPASTLTEQTLPYFVAITEGDRIIAKKVYPVNFDFRNGADQAVATTRPIRLSFPRAPRSAHQQVLVGFQMSEAELNSVLGAAAR</sequence>
<dbReference type="PROSITE" id="PS51257">
    <property type="entry name" value="PROKAR_LIPOPROTEIN"/>
    <property type="match status" value="1"/>
</dbReference>
<accession>A0ABS9DSA9</accession>
<keyword evidence="1" id="KW-0732">Signal</keyword>